<feature type="transmembrane region" description="Helical" evidence="1">
    <location>
        <begin position="690"/>
        <end position="708"/>
    </location>
</feature>
<keyword evidence="1" id="KW-1133">Transmembrane helix</keyword>
<gene>
    <name evidence="2" type="ORF">SDRG_07902</name>
</gene>
<dbReference type="EMBL" id="JH767154">
    <property type="protein sequence ID" value="EQC34577.1"/>
    <property type="molecule type" value="Genomic_DNA"/>
</dbReference>
<dbReference type="GeneID" id="19948629"/>
<feature type="transmembrane region" description="Helical" evidence="1">
    <location>
        <begin position="580"/>
        <end position="602"/>
    </location>
</feature>
<dbReference type="AlphaFoldDB" id="T0RW81"/>
<dbReference type="Proteomes" id="UP000030762">
    <property type="component" value="Unassembled WGS sequence"/>
</dbReference>
<proteinExistence type="predicted"/>
<feature type="transmembrane region" description="Helical" evidence="1">
    <location>
        <begin position="623"/>
        <end position="644"/>
    </location>
</feature>
<reference evidence="2 3" key="1">
    <citation type="submission" date="2012-04" db="EMBL/GenBank/DDBJ databases">
        <title>The Genome Sequence of Saprolegnia declina VS20.</title>
        <authorList>
            <consortium name="The Broad Institute Genome Sequencing Platform"/>
            <person name="Russ C."/>
            <person name="Nusbaum C."/>
            <person name="Tyler B."/>
            <person name="van West P."/>
            <person name="Dieguez-Uribeondo J."/>
            <person name="de Bruijn I."/>
            <person name="Tripathy S."/>
            <person name="Jiang R."/>
            <person name="Young S.K."/>
            <person name="Zeng Q."/>
            <person name="Gargeya S."/>
            <person name="Fitzgerald M."/>
            <person name="Haas B."/>
            <person name="Abouelleil A."/>
            <person name="Alvarado L."/>
            <person name="Arachchi H.M."/>
            <person name="Berlin A."/>
            <person name="Chapman S.B."/>
            <person name="Goldberg J."/>
            <person name="Griggs A."/>
            <person name="Gujja S."/>
            <person name="Hansen M."/>
            <person name="Howarth C."/>
            <person name="Imamovic A."/>
            <person name="Larimer J."/>
            <person name="McCowen C."/>
            <person name="Montmayeur A."/>
            <person name="Murphy C."/>
            <person name="Neiman D."/>
            <person name="Pearson M."/>
            <person name="Priest M."/>
            <person name="Roberts A."/>
            <person name="Saif S."/>
            <person name="Shea T."/>
            <person name="Sisk P."/>
            <person name="Sykes S."/>
            <person name="Wortman J."/>
            <person name="Nusbaum C."/>
            <person name="Birren B."/>
        </authorList>
    </citation>
    <scope>NUCLEOTIDE SEQUENCE [LARGE SCALE GENOMIC DNA]</scope>
    <source>
        <strain evidence="2 3">VS20</strain>
    </source>
</reference>
<keyword evidence="3" id="KW-1185">Reference proteome</keyword>
<organism evidence="2 3">
    <name type="scientific">Saprolegnia diclina (strain VS20)</name>
    <dbReference type="NCBI Taxonomy" id="1156394"/>
    <lineage>
        <taxon>Eukaryota</taxon>
        <taxon>Sar</taxon>
        <taxon>Stramenopiles</taxon>
        <taxon>Oomycota</taxon>
        <taxon>Saprolegniomycetes</taxon>
        <taxon>Saprolegniales</taxon>
        <taxon>Saprolegniaceae</taxon>
        <taxon>Saprolegnia</taxon>
    </lineage>
</organism>
<keyword evidence="1" id="KW-0812">Transmembrane</keyword>
<sequence length="736" mass="81112">MQIHVRPSVATGPVISRPSAPHVLRHLRNHRLVELRGMLSVVASIGLSTYALVIFASYLETDYFVPNFSAAAPILVAILNHHLALSRSAAIDVLAPQAAFVPSLQGTSPAYPRLIMYQELTRLLDGVRGLRHLDATQVVKMVSPYCWADLNKTYELAYTTKRQARCSQYEATNGAVHLETVLRNIDFSGFLDATQGLFLSAIAHPIARSGSAGAAWLSSLETHVWTPEADEVALWVSYGLNHYTLQYGTGISIGVSELIWVETALGQRLSLPLKTTSTKDRWTLRTTCVLYDQLYSDLYAIGSNQSLVRGTLNYFGDIDPHQIESYAVRRPLQPVQQAIHDNLGPFGSIDAKWVPPPPRLLAAVVAFDAALIPALVTALPTVDMSRETLLVTPRRWRHRELGFVSGNPMCTLGRPQSFVQQTFRFDDDCSSHRPLTLEWHTFNAIFALWLLGGSVSTSDVCASFPTDSVACQRLFAKASLLYGALSLPPLNPALLSDLISLDMGFLQILYTNQTALTIDQQLLLAPDFSFLGASYLYDWALNLREVVSFRGDVTSYTLLSGLYAPMVSDPIVPPAAFGPYLWLSASITTSTLAMVALVVLLLRCCSGKVEPAWTSFTPLVASVYVNWNILLLRSAAAILCLATVPLDTTTTPSGLNRLLAARRSFLLSSILALESLWLVHVIHDMLLPLATWRQLPMACVVWLVIVLLDQCSPLDLSVTLHPEQFVSATWIDVYFF</sequence>
<evidence type="ECO:0000256" key="1">
    <source>
        <dbReference type="SAM" id="Phobius"/>
    </source>
</evidence>
<feature type="transmembrane region" description="Helical" evidence="1">
    <location>
        <begin position="38"/>
        <end position="59"/>
    </location>
</feature>
<dbReference type="OMA" id="SELIWVE"/>
<dbReference type="eggNOG" id="ENOG502SD6V">
    <property type="taxonomic scope" value="Eukaryota"/>
</dbReference>
<keyword evidence="1" id="KW-0472">Membrane</keyword>
<protein>
    <submittedName>
        <fullName evidence="2">Uncharacterized protein</fullName>
    </submittedName>
</protein>
<dbReference type="InParanoid" id="T0RW81"/>
<evidence type="ECO:0000313" key="3">
    <source>
        <dbReference type="Proteomes" id="UP000030762"/>
    </source>
</evidence>
<evidence type="ECO:0000313" key="2">
    <source>
        <dbReference type="EMBL" id="EQC34577.1"/>
    </source>
</evidence>
<accession>T0RW81</accession>
<feature type="transmembrane region" description="Helical" evidence="1">
    <location>
        <begin position="664"/>
        <end position="683"/>
    </location>
</feature>
<dbReference type="RefSeq" id="XP_008611983.1">
    <property type="nucleotide sequence ID" value="XM_008613761.1"/>
</dbReference>
<dbReference type="VEuPathDB" id="FungiDB:SDRG_07902"/>
<name>T0RW81_SAPDV</name>